<dbReference type="AlphaFoldDB" id="A0A2G8LNQ8"/>
<protein>
    <submittedName>
        <fullName evidence="2">Uncharacterized protein</fullName>
    </submittedName>
</protein>
<proteinExistence type="predicted"/>
<dbReference type="OrthoDB" id="185175at2759"/>
<dbReference type="STRING" id="307972.A0A2G8LNQ8"/>
<feature type="compositionally biased region" description="Basic and acidic residues" evidence="1">
    <location>
        <begin position="122"/>
        <end position="132"/>
    </location>
</feature>
<feature type="region of interest" description="Disordered" evidence="1">
    <location>
        <begin position="120"/>
        <end position="162"/>
    </location>
</feature>
<keyword evidence="3" id="KW-1185">Reference proteome</keyword>
<dbReference type="Proteomes" id="UP000230750">
    <property type="component" value="Unassembled WGS sequence"/>
</dbReference>
<evidence type="ECO:0000256" key="1">
    <source>
        <dbReference type="SAM" id="MobiDB-lite"/>
    </source>
</evidence>
<accession>A0A2G8LNQ8</accession>
<dbReference type="EMBL" id="MRZV01000023">
    <property type="protein sequence ID" value="PIK61887.1"/>
    <property type="molecule type" value="Genomic_DNA"/>
</dbReference>
<dbReference type="Gene3D" id="1.10.10.1460">
    <property type="match status" value="1"/>
</dbReference>
<organism evidence="2 3">
    <name type="scientific">Stichopus japonicus</name>
    <name type="common">Sea cucumber</name>
    <dbReference type="NCBI Taxonomy" id="307972"/>
    <lineage>
        <taxon>Eukaryota</taxon>
        <taxon>Metazoa</taxon>
        <taxon>Echinodermata</taxon>
        <taxon>Eleutherozoa</taxon>
        <taxon>Echinozoa</taxon>
        <taxon>Holothuroidea</taxon>
        <taxon>Aspidochirotacea</taxon>
        <taxon>Aspidochirotida</taxon>
        <taxon>Stichopodidae</taxon>
        <taxon>Apostichopus</taxon>
    </lineage>
</organism>
<name>A0A2G8LNQ8_STIJA</name>
<reference evidence="2 3" key="1">
    <citation type="journal article" date="2017" name="PLoS Biol.">
        <title>The sea cucumber genome provides insights into morphological evolution and visceral regeneration.</title>
        <authorList>
            <person name="Zhang X."/>
            <person name="Sun L."/>
            <person name="Yuan J."/>
            <person name="Sun Y."/>
            <person name="Gao Y."/>
            <person name="Zhang L."/>
            <person name="Li S."/>
            <person name="Dai H."/>
            <person name="Hamel J.F."/>
            <person name="Liu C."/>
            <person name="Yu Y."/>
            <person name="Liu S."/>
            <person name="Lin W."/>
            <person name="Guo K."/>
            <person name="Jin S."/>
            <person name="Xu P."/>
            <person name="Storey K.B."/>
            <person name="Huan P."/>
            <person name="Zhang T."/>
            <person name="Zhou Y."/>
            <person name="Zhang J."/>
            <person name="Lin C."/>
            <person name="Li X."/>
            <person name="Xing L."/>
            <person name="Huo D."/>
            <person name="Sun M."/>
            <person name="Wang L."/>
            <person name="Mercier A."/>
            <person name="Li F."/>
            <person name="Yang H."/>
            <person name="Xiang J."/>
        </authorList>
    </citation>
    <scope>NUCLEOTIDE SEQUENCE [LARGE SCALE GENOMIC DNA]</scope>
    <source>
        <strain evidence="2">Shaxun</strain>
        <tissue evidence="2">Muscle</tissue>
    </source>
</reference>
<sequence length="200" mass="23306">MELHTEHAFHHYIKKPIPAWTLHQRADWLNNMEELTIDVKAGPVDKVSSSTADRTHEKPLDKTQNIKQLTRQVRNLKRKIRQYEEEYIEQHGHKPSTAEKAAEPEVKKMMRELKKAAKQLKAAKEQSEESNKPLHSTLPASMTGKKKQNIDESNSESSLVESLKDAMDLAEEWLKEKKKSCWEDGRHLCESFFQAFENFQ</sequence>
<evidence type="ECO:0000313" key="3">
    <source>
        <dbReference type="Proteomes" id="UP000230750"/>
    </source>
</evidence>
<gene>
    <name evidence="2" type="ORF">BSL78_01218</name>
</gene>
<evidence type="ECO:0000313" key="2">
    <source>
        <dbReference type="EMBL" id="PIK61887.1"/>
    </source>
</evidence>
<dbReference type="PANTHER" id="PTHR15904">
    <property type="entry name" value="FAM13"/>
    <property type="match status" value="1"/>
</dbReference>
<comment type="caution">
    <text evidence="2">The sequence shown here is derived from an EMBL/GenBank/DDBJ whole genome shotgun (WGS) entry which is preliminary data.</text>
</comment>
<dbReference type="InterPro" id="IPR039102">
    <property type="entry name" value="FAM13"/>
</dbReference>
<dbReference type="PANTHER" id="PTHR15904:SF17">
    <property type="entry name" value="RHO-GAP DOMAIN-CONTAINING PROTEIN"/>
    <property type="match status" value="1"/>
</dbReference>